<dbReference type="EMBL" id="ANHZ02000007">
    <property type="protein sequence ID" value="EME36902.1"/>
    <property type="molecule type" value="Genomic_DNA"/>
</dbReference>
<sequence>MPAPNLFIIYVTDIAASTEFYSELFEMDPHFTSPRFVEFRVAAGVGLALWSGKAESIPSATGRTSEVCLNLPGGPEVIEQQHRRWCDLGVPIVQGPHNDVFGRTFVAQDPDGNLLRVAPVDSE</sequence>
<dbReference type="Proteomes" id="UP000009877">
    <property type="component" value="Unassembled WGS sequence"/>
</dbReference>
<dbReference type="Gene3D" id="3.30.720.110">
    <property type="match status" value="1"/>
</dbReference>
<name>M2WEG9_9MICC</name>
<proteinExistence type="predicted"/>
<reference evidence="2 3" key="1">
    <citation type="journal article" date="2014" name="Genome Announc.">
        <title>Draft Genome Sequence of Kocuria palustris PEL.</title>
        <authorList>
            <person name="Sharma G."/>
            <person name="Khatri I."/>
            <person name="Subramanian S."/>
        </authorList>
    </citation>
    <scope>NUCLEOTIDE SEQUENCE [LARGE SCALE GENOMIC DNA]</scope>
    <source>
        <strain evidence="2 3">PEL</strain>
    </source>
</reference>
<dbReference type="PROSITE" id="PS51819">
    <property type="entry name" value="VOC"/>
    <property type="match status" value="1"/>
</dbReference>
<dbReference type="SUPFAM" id="SSF54593">
    <property type="entry name" value="Glyoxalase/Bleomycin resistance protein/Dihydroxybiphenyl dioxygenase"/>
    <property type="match status" value="1"/>
</dbReference>
<dbReference type="PIRSF" id="PIRSF039020">
    <property type="entry name" value="EhpR"/>
    <property type="match status" value="1"/>
</dbReference>
<evidence type="ECO:0000259" key="1">
    <source>
        <dbReference type="PROSITE" id="PS51819"/>
    </source>
</evidence>
<evidence type="ECO:0000313" key="3">
    <source>
        <dbReference type="Proteomes" id="UP000009877"/>
    </source>
</evidence>
<dbReference type="InterPro" id="IPR004360">
    <property type="entry name" value="Glyas_Fos-R_dOase_dom"/>
</dbReference>
<dbReference type="InterPro" id="IPR029068">
    <property type="entry name" value="Glyas_Bleomycin-R_OHBP_Dase"/>
</dbReference>
<accession>M2WEG9</accession>
<gene>
    <name evidence="2" type="ORF">C884_02262</name>
</gene>
<dbReference type="InterPro" id="IPR037523">
    <property type="entry name" value="VOC_core"/>
</dbReference>
<dbReference type="Gene3D" id="3.30.720.120">
    <property type="match status" value="1"/>
</dbReference>
<organism evidence="2 3">
    <name type="scientific">Kocuria palustris PEL</name>
    <dbReference type="NCBI Taxonomy" id="1236550"/>
    <lineage>
        <taxon>Bacteria</taxon>
        <taxon>Bacillati</taxon>
        <taxon>Actinomycetota</taxon>
        <taxon>Actinomycetes</taxon>
        <taxon>Micrococcales</taxon>
        <taxon>Micrococcaceae</taxon>
        <taxon>Kocuria</taxon>
    </lineage>
</organism>
<dbReference type="InterPro" id="IPR026275">
    <property type="entry name" value="Glyoxalase/dOase/EhpR"/>
</dbReference>
<keyword evidence="3" id="KW-1185">Reference proteome</keyword>
<feature type="domain" description="VOC" evidence="1">
    <location>
        <begin position="3"/>
        <end position="120"/>
    </location>
</feature>
<evidence type="ECO:0000313" key="2">
    <source>
        <dbReference type="EMBL" id="EME36902.1"/>
    </source>
</evidence>
<dbReference type="Pfam" id="PF00903">
    <property type="entry name" value="Glyoxalase"/>
    <property type="match status" value="1"/>
</dbReference>
<comment type="caution">
    <text evidence="2">The sequence shown here is derived from an EMBL/GenBank/DDBJ whole genome shotgun (WGS) entry which is preliminary data.</text>
</comment>
<dbReference type="RefSeq" id="WP_006214293.1">
    <property type="nucleotide sequence ID" value="NZ_ANHZ02000007.1"/>
</dbReference>
<dbReference type="AlphaFoldDB" id="M2WEG9"/>
<protein>
    <recommendedName>
        <fullName evidence="1">VOC domain-containing protein</fullName>
    </recommendedName>
</protein>